<accession>A0A5N6E6G4</accession>
<dbReference type="EMBL" id="ML733678">
    <property type="protein sequence ID" value="KAB8213162.1"/>
    <property type="molecule type" value="Genomic_DNA"/>
</dbReference>
<feature type="region of interest" description="Disordered" evidence="1">
    <location>
        <begin position="119"/>
        <end position="283"/>
    </location>
</feature>
<gene>
    <name evidence="2" type="ORF">BDV33DRAFT_210463</name>
</gene>
<sequence>MSEVVNTGKAIALIRADVLLMLSNYIEGFYKEISSTHRVYKDSINARLSDEWIRMILSECSQQTTAQETQPSAGSRGTEFVFLKKTEAQELALATRRNTRQNKGDAMLPKYTLQILAEQTTDSEATSEDNKSARDSSRRCASAKRASWNDERLVEYEGESGEGSSDDAAGGGRTKPVQNKPLSIKGQQNRPTRRKQVKGGQPEGAQSDERTRKRPATKKQTTEEQTRNRQKKTLSTEEQSIRNTNPIEVQKLSSQGIKRKQSDGKDKCPDIAGFLDVHDRVES</sequence>
<keyword evidence="3" id="KW-1185">Reference proteome</keyword>
<reference evidence="2 3" key="1">
    <citation type="submission" date="2019-04" db="EMBL/GenBank/DDBJ databases">
        <title>Fungal friends and foes A comparative genomics study of 23 Aspergillus species from section Flavi.</title>
        <authorList>
            <consortium name="DOE Joint Genome Institute"/>
            <person name="Kjaerbolling I."/>
            <person name="Vesth T.C."/>
            <person name="Frisvad J.C."/>
            <person name="Nybo J.L."/>
            <person name="Theobald S."/>
            <person name="Kildgaard S."/>
            <person name="Petersen T.I."/>
            <person name="Kuo A."/>
            <person name="Sato A."/>
            <person name="Lyhne E.K."/>
            <person name="Kogle M.E."/>
            <person name="Wiebenga A."/>
            <person name="Kun R.S."/>
            <person name="Lubbers R.J."/>
            <person name="Makela M.R."/>
            <person name="Barry K."/>
            <person name="Chovatia M."/>
            <person name="Clum A."/>
            <person name="Daum C."/>
            <person name="Haridas S."/>
            <person name="He G."/>
            <person name="LaButti K."/>
            <person name="Lipzen A."/>
            <person name="Mondo S."/>
            <person name="Pangilinan J."/>
            <person name="Riley R."/>
            <person name="Salamov A."/>
            <person name="Simmons B.A."/>
            <person name="Magnuson J.K."/>
            <person name="Henrissat B."/>
            <person name="Mortensen U.H."/>
            <person name="Larsen T.O."/>
            <person name="De vries R.P."/>
            <person name="Grigoriev I.V."/>
            <person name="Machida M."/>
            <person name="Baker S.E."/>
            <person name="Andersen M.R."/>
        </authorList>
    </citation>
    <scope>NUCLEOTIDE SEQUENCE [LARGE SCALE GENOMIC DNA]</scope>
    <source>
        <strain evidence="2 3">CBS 126849</strain>
    </source>
</reference>
<dbReference type="Proteomes" id="UP000326799">
    <property type="component" value="Unassembled WGS sequence"/>
</dbReference>
<feature type="compositionally biased region" description="Polar residues" evidence="1">
    <location>
        <begin position="176"/>
        <end position="190"/>
    </location>
</feature>
<protein>
    <submittedName>
        <fullName evidence="2">Uncharacterized protein</fullName>
    </submittedName>
</protein>
<evidence type="ECO:0000313" key="2">
    <source>
        <dbReference type="EMBL" id="KAB8213162.1"/>
    </source>
</evidence>
<organism evidence="2 3">
    <name type="scientific">Aspergillus novoparasiticus</name>
    <dbReference type="NCBI Taxonomy" id="986946"/>
    <lineage>
        <taxon>Eukaryota</taxon>
        <taxon>Fungi</taxon>
        <taxon>Dikarya</taxon>
        <taxon>Ascomycota</taxon>
        <taxon>Pezizomycotina</taxon>
        <taxon>Eurotiomycetes</taxon>
        <taxon>Eurotiomycetidae</taxon>
        <taxon>Eurotiales</taxon>
        <taxon>Aspergillaceae</taxon>
        <taxon>Aspergillus</taxon>
        <taxon>Aspergillus subgen. Circumdati</taxon>
    </lineage>
</organism>
<evidence type="ECO:0000313" key="3">
    <source>
        <dbReference type="Proteomes" id="UP000326799"/>
    </source>
</evidence>
<feature type="compositionally biased region" description="Polar residues" evidence="1">
    <location>
        <begin position="236"/>
        <end position="256"/>
    </location>
</feature>
<proteinExistence type="predicted"/>
<feature type="compositionally biased region" description="Basic and acidic residues" evidence="1">
    <location>
        <begin position="128"/>
        <end position="138"/>
    </location>
</feature>
<evidence type="ECO:0000256" key="1">
    <source>
        <dbReference type="SAM" id="MobiDB-lite"/>
    </source>
</evidence>
<dbReference type="AlphaFoldDB" id="A0A5N6E6G4"/>
<name>A0A5N6E6G4_9EURO</name>
<feature type="compositionally biased region" description="Basic and acidic residues" evidence="1">
    <location>
        <begin position="260"/>
        <end position="269"/>
    </location>
</feature>